<proteinExistence type="predicted"/>
<accession>L9Z9Y2</accession>
<organism evidence="2 3">
    <name type="scientific">Natrinema gari JCM 14663</name>
    <dbReference type="NCBI Taxonomy" id="1230459"/>
    <lineage>
        <taxon>Archaea</taxon>
        <taxon>Methanobacteriati</taxon>
        <taxon>Methanobacteriota</taxon>
        <taxon>Stenosarchaea group</taxon>
        <taxon>Halobacteria</taxon>
        <taxon>Halobacteriales</taxon>
        <taxon>Natrialbaceae</taxon>
        <taxon>Natrinema</taxon>
    </lineage>
</organism>
<reference evidence="2 3" key="1">
    <citation type="journal article" date="2014" name="PLoS Genet.">
        <title>Phylogenetically driven sequencing of extremely halophilic archaea reveals strategies for static and dynamic osmo-response.</title>
        <authorList>
            <person name="Becker E.A."/>
            <person name="Seitzer P.M."/>
            <person name="Tritt A."/>
            <person name="Larsen D."/>
            <person name="Krusor M."/>
            <person name="Yao A.I."/>
            <person name="Wu D."/>
            <person name="Madern D."/>
            <person name="Eisen J.A."/>
            <person name="Darling A.E."/>
            <person name="Facciotti M.T."/>
        </authorList>
    </citation>
    <scope>NUCLEOTIDE SEQUENCE [LARGE SCALE GENOMIC DNA]</scope>
    <source>
        <strain evidence="2 3">JCM 14663</strain>
    </source>
</reference>
<name>L9Z9Y2_9EURY</name>
<protein>
    <submittedName>
        <fullName evidence="2">Uncharacterized protein</fullName>
    </submittedName>
</protein>
<dbReference type="AlphaFoldDB" id="L9Z9Y2"/>
<dbReference type="Proteomes" id="UP000011592">
    <property type="component" value="Unassembled WGS sequence"/>
</dbReference>
<dbReference type="PATRIC" id="fig|1230459.4.peg.489"/>
<feature type="region of interest" description="Disordered" evidence="1">
    <location>
        <begin position="26"/>
        <end position="59"/>
    </location>
</feature>
<evidence type="ECO:0000313" key="3">
    <source>
        <dbReference type="Proteomes" id="UP000011592"/>
    </source>
</evidence>
<gene>
    <name evidence="2" type="ORF">C486_02503</name>
</gene>
<keyword evidence="3" id="KW-1185">Reference proteome</keyword>
<evidence type="ECO:0000256" key="1">
    <source>
        <dbReference type="SAM" id="MobiDB-lite"/>
    </source>
</evidence>
<evidence type="ECO:0000313" key="2">
    <source>
        <dbReference type="EMBL" id="ELY83199.1"/>
    </source>
</evidence>
<comment type="caution">
    <text evidence="2">The sequence shown here is derived from an EMBL/GenBank/DDBJ whole genome shotgun (WGS) entry which is preliminary data.</text>
</comment>
<dbReference type="EMBL" id="AOIJ01000032">
    <property type="protein sequence ID" value="ELY83199.1"/>
    <property type="molecule type" value="Genomic_DNA"/>
</dbReference>
<sequence length="59" mass="6415">MIDDRSASRSERALDDSFERYLQDEGKAAVATAGPIDATQRANSSDRLGGDRPTACSRR</sequence>